<sequence length="85" mass="9958">MMKELAELLKIAEEVELKKTFSQSLSTGLSFLFSSFLGLYLLRYQFSFFGRNILADVPFIVWLCLHILFALLFIGYISAAWKRRR</sequence>
<evidence type="ECO:0000256" key="1">
    <source>
        <dbReference type="SAM" id="Phobius"/>
    </source>
</evidence>
<keyword evidence="1" id="KW-1133">Transmembrane helix</keyword>
<dbReference type="EMBL" id="DAATCY010000038">
    <property type="protein sequence ID" value="HAE8090616.1"/>
    <property type="molecule type" value="Genomic_DNA"/>
</dbReference>
<dbReference type="AlphaFoldDB" id="A0A737EP17"/>
<organism evidence="2">
    <name type="scientific">Salmonella newport</name>
    <dbReference type="NCBI Taxonomy" id="108619"/>
    <lineage>
        <taxon>Bacteria</taxon>
        <taxon>Pseudomonadati</taxon>
        <taxon>Pseudomonadota</taxon>
        <taxon>Gammaproteobacteria</taxon>
        <taxon>Enterobacterales</taxon>
        <taxon>Enterobacteriaceae</taxon>
        <taxon>Salmonella</taxon>
    </lineage>
</organism>
<feature type="transmembrane region" description="Helical" evidence="1">
    <location>
        <begin position="21"/>
        <end position="40"/>
    </location>
</feature>
<keyword evidence="1" id="KW-0472">Membrane</keyword>
<accession>A0A737EP17</accession>
<feature type="transmembrane region" description="Helical" evidence="1">
    <location>
        <begin position="60"/>
        <end position="81"/>
    </location>
</feature>
<name>A0A737EP17_SALNE</name>
<keyword evidence="1" id="KW-0812">Transmembrane</keyword>
<evidence type="ECO:0000313" key="2">
    <source>
        <dbReference type="EMBL" id="HAE8090616.1"/>
    </source>
</evidence>
<reference evidence="2" key="1">
    <citation type="journal article" date="2018" name="Genome Biol.">
        <title>SKESA: strategic k-mer extension for scrupulous assemblies.</title>
        <authorList>
            <person name="Souvorov A."/>
            <person name="Agarwala R."/>
            <person name="Lipman D.J."/>
        </authorList>
    </citation>
    <scope>NUCLEOTIDE SEQUENCE</scope>
    <source>
        <strain evidence="2">NCTR-RN187</strain>
    </source>
</reference>
<reference evidence="2" key="2">
    <citation type="submission" date="2018-07" db="EMBL/GenBank/DDBJ databases">
        <authorList>
            <consortium name="NCBI Pathogen Detection Project"/>
        </authorList>
    </citation>
    <scope>NUCLEOTIDE SEQUENCE</scope>
    <source>
        <strain evidence="2">NCTR-RN187</strain>
    </source>
</reference>
<comment type="caution">
    <text evidence="2">The sequence shown here is derived from an EMBL/GenBank/DDBJ whole genome shotgun (WGS) entry which is preliminary data.</text>
</comment>
<protein>
    <submittedName>
        <fullName evidence="2">Uncharacterized protein</fullName>
    </submittedName>
</protein>
<proteinExistence type="predicted"/>
<gene>
    <name evidence="2" type="ORF">GNA70_004768</name>
</gene>